<organism evidence="1 2">
    <name type="scientific">Cellulomonas fulva</name>
    <dbReference type="NCBI Taxonomy" id="2835530"/>
    <lineage>
        <taxon>Bacteria</taxon>
        <taxon>Bacillati</taxon>
        <taxon>Actinomycetota</taxon>
        <taxon>Actinomycetes</taxon>
        <taxon>Micrococcales</taxon>
        <taxon>Cellulomonadaceae</taxon>
        <taxon>Cellulomonas</taxon>
    </lineage>
</organism>
<accession>A0ABS5U242</accession>
<sequence>MTPTYADTLEATVRDARGLVPWAEPNADALAWEPLEQAVLRALAGPVPPHMEGVPLLRFADGREAITLVEAVMDPPVPRAGRAWLTCDISPWLRDDLAHLAGAHQMREPNTLWVPCGASVVQVTMRNYVASRLQDEVGTALVWC</sequence>
<keyword evidence="2" id="KW-1185">Reference proteome</keyword>
<comment type="caution">
    <text evidence="1">The sequence shown here is derived from an EMBL/GenBank/DDBJ whole genome shotgun (WGS) entry which is preliminary data.</text>
</comment>
<dbReference type="EMBL" id="JAHBOH010000002">
    <property type="protein sequence ID" value="MBT0995455.1"/>
    <property type="molecule type" value="Genomic_DNA"/>
</dbReference>
<name>A0ABS5U242_9CELL</name>
<protein>
    <submittedName>
        <fullName evidence="1">Uncharacterized protein</fullName>
    </submittedName>
</protein>
<proteinExistence type="predicted"/>
<evidence type="ECO:0000313" key="1">
    <source>
        <dbReference type="EMBL" id="MBT0995455.1"/>
    </source>
</evidence>
<dbReference type="Proteomes" id="UP000722125">
    <property type="component" value="Unassembled WGS sequence"/>
</dbReference>
<dbReference type="RefSeq" id="WP_214352420.1">
    <property type="nucleotide sequence ID" value="NZ_JAHBOH010000002.1"/>
</dbReference>
<gene>
    <name evidence="1" type="ORF">KIN34_14300</name>
</gene>
<evidence type="ECO:0000313" key="2">
    <source>
        <dbReference type="Proteomes" id="UP000722125"/>
    </source>
</evidence>
<reference evidence="1 2" key="1">
    <citation type="submission" date="2021-05" db="EMBL/GenBank/DDBJ databases">
        <title>Description of Cellulomonas sp. DKR-3 sp. nov.</title>
        <authorList>
            <person name="Dahal R.H."/>
            <person name="Chaudhary D.K."/>
        </authorList>
    </citation>
    <scope>NUCLEOTIDE SEQUENCE [LARGE SCALE GENOMIC DNA]</scope>
    <source>
        <strain evidence="1 2">DKR-3</strain>
    </source>
</reference>